<proteinExistence type="predicted"/>
<keyword evidence="2" id="KW-1185">Reference proteome</keyword>
<evidence type="ECO:0000313" key="2">
    <source>
        <dbReference type="Proteomes" id="UP000293568"/>
    </source>
</evidence>
<evidence type="ECO:0000313" key="1">
    <source>
        <dbReference type="EMBL" id="QAY65710.1"/>
    </source>
</evidence>
<accession>A0A4P6ERM7</accession>
<dbReference type="EMBL" id="CP035492">
    <property type="protein sequence ID" value="QAY65710.1"/>
    <property type="molecule type" value="Genomic_DNA"/>
</dbReference>
<dbReference type="AlphaFoldDB" id="A0A4P6ERM7"/>
<dbReference type="SUPFAM" id="SSF56601">
    <property type="entry name" value="beta-lactamase/transpeptidase-like"/>
    <property type="match status" value="1"/>
</dbReference>
<organism evidence="1 2">
    <name type="scientific">Paenibacillus protaetiae</name>
    <dbReference type="NCBI Taxonomy" id="2509456"/>
    <lineage>
        <taxon>Bacteria</taxon>
        <taxon>Bacillati</taxon>
        <taxon>Bacillota</taxon>
        <taxon>Bacilli</taxon>
        <taxon>Bacillales</taxon>
        <taxon>Paenibacillaceae</taxon>
        <taxon>Paenibacillus</taxon>
    </lineage>
</organism>
<dbReference type="InterPro" id="IPR012338">
    <property type="entry name" value="Beta-lactam/transpept-like"/>
</dbReference>
<dbReference type="Proteomes" id="UP000293568">
    <property type="component" value="Chromosome"/>
</dbReference>
<dbReference type="Gene3D" id="3.40.710.10">
    <property type="entry name" value="DD-peptidase/beta-lactamase superfamily"/>
    <property type="match status" value="1"/>
</dbReference>
<dbReference type="OrthoDB" id="9773047at2"/>
<protein>
    <recommendedName>
        <fullName evidence="3">Beta-lactamase-related domain-containing protein</fullName>
    </recommendedName>
</protein>
<reference evidence="1 2" key="1">
    <citation type="submission" date="2019-01" db="EMBL/GenBank/DDBJ databases">
        <title>Genome sequencing of strain FW100M-2.</title>
        <authorList>
            <person name="Heo J."/>
            <person name="Kim S.-J."/>
            <person name="Kim J.-S."/>
            <person name="Hong S.-B."/>
            <person name="Kwon S.-W."/>
        </authorList>
    </citation>
    <scope>NUCLEOTIDE SEQUENCE [LARGE SCALE GENOMIC DNA]</scope>
    <source>
        <strain evidence="1 2">FW100M-2</strain>
    </source>
</reference>
<dbReference type="KEGG" id="pprt:ET464_04240"/>
<dbReference type="RefSeq" id="WP_129438530.1">
    <property type="nucleotide sequence ID" value="NZ_CP035492.1"/>
</dbReference>
<gene>
    <name evidence="1" type="ORF">ET464_04240</name>
</gene>
<evidence type="ECO:0008006" key="3">
    <source>
        <dbReference type="Google" id="ProtNLM"/>
    </source>
</evidence>
<name>A0A4P6ERM7_9BACL</name>
<sequence length="120" mass="13571">MQLYAKDLAQIGLLYLNEGIYGGKQLLNAEWVKQSVKIRHKGLLHYEPPIYGSYGYHWWISPQGHNGAFDCYFAFGFGGQYLLVAPEARLVVVLRKQATGRNQAMHAHNVIFKHIAAALI</sequence>